<evidence type="ECO:0000313" key="6">
    <source>
        <dbReference type="Proteomes" id="UP000188320"/>
    </source>
</evidence>
<dbReference type="GO" id="GO:0016559">
    <property type="term" value="P:peroxisome fission"/>
    <property type="evidence" value="ECO:0007669"/>
    <property type="project" value="InterPro"/>
</dbReference>
<sequence>MTSEKSKNVVVEEQKDKGKKAMKVYPAMNQRKIVLNKLVKYFTTYLGCDNILMIAQYSTRVLGWLLLKRQKKDWAQRVTKLSVMLSAHRIMARMLTLVPLYNACITGLLTPDKSRLIRATNIVQSLSMLAFYPLERMFWLIQNELIPVPVSDAPRYFLLACRFWGTWVALNFVKLFDSYREIQAKRSKVLSNASLDAEEVQEELVVLKAREATWKRALISNAAFFPLTLHWSSVGVVVPDVAIGIAGTVAGICNFINNWNALSL</sequence>
<proteinExistence type="predicted"/>
<protein>
    <recommendedName>
        <fullName evidence="7">Peroxisomal membrane protein 11C</fullName>
    </recommendedName>
</protein>
<dbReference type="Proteomes" id="UP000188320">
    <property type="component" value="Unassembled WGS sequence"/>
</dbReference>
<gene>
    <name evidence="5" type="ORF">AX774_g7530</name>
</gene>
<dbReference type="OrthoDB" id="10005898at2759"/>
<accession>A0A1R1PDJ2</accession>
<dbReference type="Pfam" id="PF05648">
    <property type="entry name" value="PEX11"/>
    <property type="match status" value="1"/>
</dbReference>
<dbReference type="PANTHER" id="PTHR12652">
    <property type="entry name" value="PEROXISOMAL BIOGENESIS FACTOR 11"/>
    <property type="match status" value="1"/>
</dbReference>
<evidence type="ECO:0000256" key="3">
    <source>
        <dbReference type="ARBA" id="ARBA00023140"/>
    </source>
</evidence>
<comment type="subcellular location">
    <subcellularLocation>
        <location evidence="4">Peroxisome membrane</location>
    </subcellularLocation>
</comment>
<evidence type="ECO:0000256" key="4">
    <source>
        <dbReference type="ARBA" id="ARBA00046271"/>
    </source>
</evidence>
<evidence type="ECO:0000256" key="1">
    <source>
        <dbReference type="ARBA" id="ARBA00022593"/>
    </source>
</evidence>
<keyword evidence="3" id="KW-0576">Peroxisome</keyword>
<evidence type="ECO:0000256" key="2">
    <source>
        <dbReference type="ARBA" id="ARBA00023136"/>
    </source>
</evidence>
<dbReference type="PANTHER" id="PTHR12652:SF25">
    <property type="entry name" value="MICROBODY (PEROXISOME) PROLIFERATION PROTEIN PEROXIN 11C (EUROFUNG)"/>
    <property type="match status" value="1"/>
</dbReference>
<keyword evidence="6" id="KW-1185">Reference proteome</keyword>
<keyword evidence="2" id="KW-0472">Membrane</keyword>
<dbReference type="EMBL" id="LSSK01001681">
    <property type="protein sequence ID" value="OMH79065.1"/>
    <property type="molecule type" value="Genomic_DNA"/>
</dbReference>
<evidence type="ECO:0000313" key="5">
    <source>
        <dbReference type="EMBL" id="OMH79065.1"/>
    </source>
</evidence>
<dbReference type="GO" id="GO:0005778">
    <property type="term" value="C:peroxisomal membrane"/>
    <property type="evidence" value="ECO:0007669"/>
    <property type="project" value="UniProtKB-SubCell"/>
</dbReference>
<dbReference type="InterPro" id="IPR008733">
    <property type="entry name" value="PEX11"/>
</dbReference>
<evidence type="ECO:0008006" key="7">
    <source>
        <dbReference type="Google" id="ProtNLM"/>
    </source>
</evidence>
<keyword evidence="1" id="KW-0962">Peroxisome biogenesis</keyword>
<name>A0A1R1PDJ2_ZANCU</name>
<dbReference type="AlphaFoldDB" id="A0A1R1PDJ2"/>
<organism evidence="5 6">
    <name type="scientific">Zancudomyces culisetae</name>
    <name type="common">Gut fungus</name>
    <name type="synonym">Smittium culisetae</name>
    <dbReference type="NCBI Taxonomy" id="1213189"/>
    <lineage>
        <taxon>Eukaryota</taxon>
        <taxon>Fungi</taxon>
        <taxon>Fungi incertae sedis</taxon>
        <taxon>Zoopagomycota</taxon>
        <taxon>Kickxellomycotina</taxon>
        <taxon>Harpellomycetes</taxon>
        <taxon>Harpellales</taxon>
        <taxon>Legeriomycetaceae</taxon>
        <taxon>Zancudomyces</taxon>
    </lineage>
</organism>
<comment type="caution">
    <text evidence="5">The sequence shown here is derived from an EMBL/GenBank/DDBJ whole genome shotgun (WGS) entry which is preliminary data.</text>
</comment>
<reference evidence="6" key="1">
    <citation type="submission" date="2017-01" db="EMBL/GenBank/DDBJ databases">
        <authorList>
            <person name="Wang Y."/>
            <person name="White M."/>
            <person name="Kvist S."/>
            <person name="Moncalvo J.-M."/>
        </authorList>
    </citation>
    <scope>NUCLEOTIDE SEQUENCE [LARGE SCALE GENOMIC DNA]</scope>
    <source>
        <strain evidence="6">COL-18-3</strain>
    </source>
</reference>